<reference evidence="2 3" key="1">
    <citation type="journal article" date="2011" name="J. Bacteriol.">
        <title>Genome sequence of 'Pedosphaera parvula' Ellin514, an aerobic Verrucomicrobial isolate from pasture soil.</title>
        <authorList>
            <person name="Kant R."/>
            <person name="van Passel M.W."/>
            <person name="Sangwan P."/>
            <person name="Palva A."/>
            <person name="Lucas S."/>
            <person name="Copeland A."/>
            <person name="Lapidus A."/>
            <person name="Glavina Del Rio T."/>
            <person name="Dalin E."/>
            <person name="Tice H."/>
            <person name="Bruce D."/>
            <person name="Goodwin L."/>
            <person name="Pitluck S."/>
            <person name="Chertkov O."/>
            <person name="Larimer F.W."/>
            <person name="Land M.L."/>
            <person name="Hauser L."/>
            <person name="Brettin T.S."/>
            <person name="Detter J.C."/>
            <person name="Han S."/>
            <person name="de Vos W.M."/>
            <person name="Janssen P.H."/>
            <person name="Smidt H."/>
        </authorList>
    </citation>
    <scope>NUCLEOTIDE SEQUENCE [LARGE SCALE GENOMIC DNA]</scope>
    <source>
        <strain evidence="2 3">Ellin514</strain>
    </source>
</reference>
<dbReference type="EMBL" id="ABOX02000013">
    <property type="protein sequence ID" value="EEF60906.1"/>
    <property type="molecule type" value="Genomic_DNA"/>
</dbReference>
<evidence type="ECO:0000313" key="3">
    <source>
        <dbReference type="Proteomes" id="UP000003688"/>
    </source>
</evidence>
<dbReference type="Proteomes" id="UP000003688">
    <property type="component" value="Unassembled WGS sequence"/>
</dbReference>
<dbReference type="AlphaFoldDB" id="B9XGY5"/>
<dbReference type="Pfam" id="PF16258">
    <property type="entry name" value="DUF4912"/>
    <property type="match status" value="1"/>
</dbReference>
<accession>B9XGY5</accession>
<dbReference type="OrthoDB" id="9812700at2"/>
<organism evidence="2 3">
    <name type="scientific">Pedosphaera parvula (strain Ellin514)</name>
    <dbReference type="NCBI Taxonomy" id="320771"/>
    <lineage>
        <taxon>Bacteria</taxon>
        <taxon>Pseudomonadati</taxon>
        <taxon>Verrucomicrobiota</taxon>
        <taxon>Pedosphaerae</taxon>
        <taxon>Pedosphaerales</taxon>
        <taxon>Pedosphaeraceae</taxon>
        <taxon>Pedosphaera</taxon>
    </lineage>
</organism>
<protein>
    <recommendedName>
        <fullName evidence="4">DUF4912 domain-containing protein</fullName>
    </recommendedName>
</protein>
<keyword evidence="3" id="KW-1185">Reference proteome</keyword>
<dbReference type="STRING" id="320771.Cflav_PD4075"/>
<feature type="region of interest" description="Disordered" evidence="1">
    <location>
        <begin position="21"/>
        <end position="78"/>
    </location>
</feature>
<comment type="caution">
    <text evidence="2">The sequence shown here is derived from an EMBL/GenBank/DDBJ whole genome shotgun (WGS) entry which is preliminary data.</text>
</comment>
<sequence>MKSDKSSFKKVVKKVTKSIQERSAAVASKLKATGKVKTAAPEKVAAATSKEKEKAKSVAKPKTAAKTPPPVPIPENEKPPVLAKLKKKVAAKKALKIPAILLEGDQPTIPAPTGPGQRYALGPVPPPVHLGGVETAGELPEAYGTQQLLLAARDPHWLYARWDLTREQQRKYNALSVDRHLIVKVFMEAIKGEPISIVHVHPESNHWFVPVEQAGKKYLAQLGYFQPDGKWVTISTSGATLTPPDTMSEDVTAQFATIPIDIPFTQLVEMAKEAVRLNVPLTEVVRQLKASGYQIPMQEGTVPVMKWTAEQERALSAIITMDKVRRVWMGSLEITELIRRQLQQEISSMGVMQLGQPTSPVGAITSVSSPFGGVQRGQKSFWFNVNAELIIYGATEPDATVTIGGRRIKLRPDGSFSYRFALPDGKYNLPAMAISADQTDGRAADLSFGRSTAYRGEVGKHPQDPALKPPLVENVS</sequence>
<evidence type="ECO:0008006" key="4">
    <source>
        <dbReference type="Google" id="ProtNLM"/>
    </source>
</evidence>
<gene>
    <name evidence="2" type="ORF">Cflav_PD4075</name>
</gene>
<feature type="region of interest" description="Disordered" evidence="1">
    <location>
        <begin position="455"/>
        <end position="476"/>
    </location>
</feature>
<evidence type="ECO:0000256" key="1">
    <source>
        <dbReference type="SAM" id="MobiDB-lite"/>
    </source>
</evidence>
<proteinExistence type="predicted"/>
<evidence type="ECO:0000313" key="2">
    <source>
        <dbReference type="EMBL" id="EEF60906.1"/>
    </source>
</evidence>
<name>B9XGY5_PEDPL</name>
<dbReference type="InterPro" id="IPR032585">
    <property type="entry name" value="DUF4912"/>
</dbReference>
<dbReference type="RefSeq" id="WP_007415081.1">
    <property type="nucleotide sequence ID" value="NZ_ABOX02000013.1"/>
</dbReference>